<dbReference type="PANTHER" id="PTHR43080">
    <property type="entry name" value="CBS DOMAIN-CONTAINING PROTEIN CBSX3, MITOCHONDRIAL"/>
    <property type="match status" value="1"/>
</dbReference>
<evidence type="ECO:0000313" key="5">
    <source>
        <dbReference type="Proteomes" id="UP000566711"/>
    </source>
</evidence>
<dbReference type="SUPFAM" id="SSF54631">
    <property type="entry name" value="CBS-domain pair"/>
    <property type="match status" value="1"/>
</dbReference>
<sequence>MTERTVLQSIGQRHLLTVKPDASSYHAACAMTKAHCGSILIVDDGGAMLGILTERDLMTKIVAQRRDPEATPVSAIMTHNPHFIAPQTTVSDAVLIMKRHNFRHLPVVSSTSQLLGVFSIRDAMPRELAEAETMADQIDEEFTNVLS</sequence>
<accession>A0A7W2EL50</accession>
<feature type="domain" description="CBS" evidence="3">
    <location>
        <begin position="11"/>
        <end position="69"/>
    </location>
</feature>
<dbReference type="SMART" id="SM00116">
    <property type="entry name" value="CBS"/>
    <property type="match status" value="2"/>
</dbReference>
<dbReference type="PANTHER" id="PTHR43080:SF2">
    <property type="entry name" value="CBS DOMAIN-CONTAINING PROTEIN"/>
    <property type="match status" value="1"/>
</dbReference>
<evidence type="ECO:0000256" key="1">
    <source>
        <dbReference type="ARBA" id="ARBA00023122"/>
    </source>
</evidence>
<proteinExistence type="predicted"/>
<evidence type="ECO:0000256" key="2">
    <source>
        <dbReference type="PROSITE-ProRule" id="PRU00703"/>
    </source>
</evidence>
<dbReference type="PROSITE" id="PS51371">
    <property type="entry name" value="CBS"/>
    <property type="match status" value="2"/>
</dbReference>
<comment type="caution">
    <text evidence="4">The sequence shown here is derived from an EMBL/GenBank/DDBJ whole genome shotgun (WGS) entry which is preliminary data.</text>
</comment>
<keyword evidence="1 2" id="KW-0129">CBS domain</keyword>
<gene>
    <name evidence="4" type="ORF">H3H36_21345</name>
</gene>
<dbReference type="InterPro" id="IPR046342">
    <property type="entry name" value="CBS_dom_sf"/>
</dbReference>
<organism evidence="4 5">
    <name type="scientific">Rugamonas fusca</name>
    <dbReference type="NCBI Taxonomy" id="2758568"/>
    <lineage>
        <taxon>Bacteria</taxon>
        <taxon>Pseudomonadati</taxon>
        <taxon>Pseudomonadota</taxon>
        <taxon>Betaproteobacteria</taxon>
        <taxon>Burkholderiales</taxon>
        <taxon>Oxalobacteraceae</taxon>
        <taxon>Telluria group</taxon>
        <taxon>Rugamonas</taxon>
    </lineage>
</organism>
<evidence type="ECO:0000313" key="4">
    <source>
        <dbReference type="EMBL" id="MBA5607906.1"/>
    </source>
</evidence>
<dbReference type="EMBL" id="JACEZS010000022">
    <property type="protein sequence ID" value="MBA5607906.1"/>
    <property type="molecule type" value="Genomic_DNA"/>
</dbReference>
<feature type="domain" description="CBS" evidence="3">
    <location>
        <begin position="77"/>
        <end position="133"/>
    </location>
</feature>
<keyword evidence="5" id="KW-1185">Reference proteome</keyword>
<name>A0A7W2EL50_9BURK</name>
<dbReference type="Gene3D" id="3.10.580.10">
    <property type="entry name" value="CBS-domain"/>
    <property type="match status" value="1"/>
</dbReference>
<dbReference type="AlphaFoldDB" id="A0A7W2EL50"/>
<dbReference type="RefSeq" id="WP_182220090.1">
    <property type="nucleotide sequence ID" value="NZ_JACEZS010000022.1"/>
</dbReference>
<dbReference type="Pfam" id="PF00571">
    <property type="entry name" value="CBS"/>
    <property type="match status" value="2"/>
</dbReference>
<reference evidence="4 5" key="1">
    <citation type="submission" date="2020-07" db="EMBL/GenBank/DDBJ databases">
        <title>Novel species isolated from subtropical streams in China.</title>
        <authorList>
            <person name="Lu H."/>
        </authorList>
    </citation>
    <scope>NUCLEOTIDE SEQUENCE [LARGE SCALE GENOMIC DNA]</scope>
    <source>
        <strain evidence="4 5">FT3S</strain>
    </source>
</reference>
<dbReference type="Proteomes" id="UP000566711">
    <property type="component" value="Unassembled WGS sequence"/>
</dbReference>
<protein>
    <submittedName>
        <fullName evidence="4">CBS domain-containing protein</fullName>
    </submittedName>
</protein>
<dbReference type="InterPro" id="IPR051257">
    <property type="entry name" value="Diverse_CBS-Domain"/>
</dbReference>
<dbReference type="InterPro" id="IPR000644">
    <property type="entry name" value="CBS_dom"/>
</dbReference>
<evidence type="ECO:0000259" key="3">
    <source>
        <dbReference type="PROSITE" id="PS51371"/>
    </source>
</evidence>